<proteinExistence type="predicted"/>
<evidence type="ECO:0000313" key="2">
    <source>
        <dbReference type="Proteomes" id="UP000054630"/>
    </source>
</evidence>
<dbReference type="Proteomes" id="UP000054630">
    <property type="component" value="Unassembled WGS sequence"/>
</dbReference>
<organism evidence="1 2">
    <name type="scientific">Trichinella nelsoni</name>
    <dbReference type="NCBI Taxonomy" id="6336"/>
    <lineage>
        <taxon>Eukaryota</taxon>
        <taxon>Metazoa</taxon>
        <taxon>Ecdysozoa</taxon>
        <taxon>Nematoda</taxon>
        <taxon>Enoplea</taxon>
        <taxon>Dorylaimia</taxon>
        <taxon>Trichinellida</taxon>
        <taxon>Trichinellidae</taxon>
        <taxon>Trichinella</taxon>
    </lineage>
</organism>
<reference evidence="1 2" key="1">
    <citation type="submission" date="2015-01" db="EMBL/GenBank/DDBJ databases">
        <title>Evolution of Trichinella species and genotypes.</title>
        <authorList>
            <person name="Korhonen P.K."/>
            <person name="Edoardo P."/>
            <person name="Giuseppe L.R."/>
            <person name="Gasser R.B."/>
        </authorList>
    </citation>
    <scope>NUCLEOTIDE SEQUENCE [LARGE SCALE GENOMIC DNA]</scope>
    <source>
        <strain evidence="1">ISS37</strain>
    </source>
</reference>
<comment type="caution">
    <text evidence="1">The sequence shown here is derived from an EMBL/GenBank/DDBJ whole genome shotgun (WGS) entry which is preliminary data.</text>
</comment>
<dbReference type="AlphaFoldDB" id="A0A0V0S795"/>
<sequence>MSIVTPFPCHTDPDRRSLSSLFYRSLPHRPYKELADKGLIKMCAMFAVLLSVGRCAPSTFRVFLSNMSMSTGNIT</sequence>
<dbReference type="EMBL" id="JYDL01000031">
    <property type="protein sequence ID" value="KRX22503.1"/>
    <property type="molecule type" value="Genomic_DNA"/>
</dbReference>
<gene>
    <name evidence="1" type="ORF">T07_12593</name>
</gene>
<protein>
    <submittedName>
        <fullName evidence="1">Uncharacterized protein</fullName>
    </submittedName>
</protein>
<name>A0A0V0S795_9BILA</name>
<keyword evidence="2" id="KW-1185">Reference proteome</keyword>
<accession>A0A0V0S795</accession>
<evidence type="ECO:0000313" key="1">
    <source>
        <dbReference type="EMBL" id="KRX22503.1"/>
    </source>
</evidence>